<organism evidence="1 2">
    <name type="scientific">Botryotinia fuckeliana (strain T4)</name>
    <name type="common">Noble rot fungus</name>
    <name type="synonym">Botrytis cinerea</name>
    <dbReference type="NCBI Taxonomy" id="999810"/>
    <lineage>
        <taxon>Eukaryota</taxon>
        <taxon>Fungi</taxon>
        <taxon>Dikarya</taxon>
        <taxon>Ascomycota</taxon>
        <taxon>Pezizomycotina</taxon>
        <taxon>Leotiomycetes</taxon>
        <taxon>Helotiales</taxon>
        <taxon>Sclerotiniaceae</taxon>
        <taxon>Botrytis</taxon>
    </lineage>
</organism>
<sequence>MHDRTPPESSHYEGRIRSTKTWQSVHFLPRSREFLSIFNLLQLRMIAQDPEETKVVLWGNGHEGHQRQTSRLQRFEGDSMMSWFSHASVFIWTIPILV</sequence>
<evidence type="ECO:0000313" key="2">
    <source>
        <dbReference type="Proteomes" id="UP000008177"/>
    </source>
</evidence>
<gene>
    <name evidence="1" type="ORF">BofuT4_uP162920.1</name>
</gene>
<name>G2YT99_BOTF4</name>
<reference evidence="2" key="1">
    <citation type="journal article" date="2011" name="PLoS Genet.">
        <title>Genomic analysis of the necrotrophic fungal pathogens Sclerotinia sclerotiorum and Botrytis cinerea.</title>
        <authorList>
            <person name="Amselem J."/>
            <person name="Cuomo C.A."/>
            <person name="van Kan J.A."/>
            <person name="Viaud M."/>
            <person name="Benito E.P."/>
            <person name="Couloux A."/>
            <person name="Coutinho P.M."/>
            <person name="de Vries R.P."/>
            <person name="Dyer P.S."/>
            <person name="Fillinger S."/>
            <person name="Fournier E."/>
            <person name="Gout L."/>
            <person name="Hahn M."/>
            <person name="Kohn L."/>
            <person name="Lapalu N."/>
            <person name="Plummer K.M."/>
            <person name="Pradier J.M."/>
            <person name="Quevillon E."/>
            <person name="Sharon A."/>
            <person name="Simon A."/>
            <person name="ten Have A."/>
            <person name="Tudzynski B."/>
            <person name="Tudzynski P."/>
            <person name="Wincker P."/>
            <person name="Andrew M."/>
            <person name="Anthouard V."/>
            <person name="Beever R.E."/>
            <person name="Beffa R."/>
            <person name="Benoit I."/>
            <person name="Bouzid O."/>
            <person name="Brault B."/>
            <person name="Chen Z."/>
            <person name="Choquer M."/>
            <person name="Collemare J."/>
            <person name="Cotton P."/>
            <person name="Danchin E.G."/>
            <person name="Da Silva C."/>
            <person name="Gautier A."/>
            <person name="Giraud C."/>
            <person name="Giraud T."/>
            <person name="Gonzalez C."/>
            <person name="Grossetete S."/>
            <person name="Guldener U."/>
            <person name="Henrissat B."/>
            <person name="Howlett B.J."/>
            <person name="Kodira C."/>
            <person name="Kretschmer M."/>
            <person name="Lappartient A."/>
            <person name="Leroch M."/>
            <person name="Levis C."/>
            <person name="Mauceli E."/>
            <person name="Neuveglise C."/>
            <person name="Oeser B."/>
            <person name="Pearson M."/>
            <person name="Poulain J."/>
            <person name="Poussereau N."/>
            <person name="Quesneville H."/>
            <person name="Rascle C."/>
            <person name="Schumacher J."/>
            <person name="Segurens B."/>
            <person name="Sexton A."/>
            <person name="Silva E."/>
            <person name="Sirven C."/>
            <person name="Soanes D.M."/>
            <person name="Talbot N.J."/>
            <person name="Templeton M."/>
            <person name="Yandava C."/>
            <person name="Yarden O."/>
            <person name="Zeng Q."/>
            <person name="Rollins J.A."/>
            <person name="Lebrun M.H."/>
            <person name="Dickman M."/>
        </authorList>
    </citation>
    <scope>NUCLEOTIDE SEQUENCE [LARGE SCALE GENOMIC DNA]</scope>
    <source>
        <strain evidence="2">T4</strain>
    </source>
</reference>
<protein>
    <submittedName>
        <fullName evidence="1">Uncharacterized protein</fullName>
    </submittedName>
</protein>
<proteinExistence type="predicted"/>
<dbReference type="AlphaFoldDB" id="G2YT99"/>
<dbReference type="HOGENOM" id="CLU_2333401_0_0_1"/>
<accession>G2YT99</accession>
<dbReference type="EMBL" id="FQ790352">
    <property type="protein sequence ID" value="CCD55003.1"/>
    <property type="molecule type" value="Genomic_DNA"/>
</dbReference>
<dbReference type="InParanoid" id="G2YT99"/>
<dbReference type="Proteomes" id="UP000008177">
    <property type="component" value="Unplaced contigs"/>
</dbReference>
<evidence type="ECO:0000313" key="1">
    <source>
        <dbReference type="EMBL" id="CCD55003.1"/>
    </source>
</evidence>